<dbReference type="Gene3D" id="3.60.10.10">
    <property type="entry name" value="Endonuclease/exonuclease/phosphatase"/>
    <property type="match status" value="1"/>
</dbReference>
<keyword evidence="3" id="KW-1185">Reference proteome</keyword>
<gene>
    <name evidence="2" type="ORF">STA1M1_02150</name>
</gene>
<sequence length="309" mass="32396">MRAVAAVIAAARPDVLLLTGFDHDLEGHALTAFAAMLDATGVSYPFRFAARPNAGVETGLDMDGNGKIGEARDAQGYGAFTGAGGMAVLSRHPLGEVRDFSTFLWHDLPGAIAPEAGGAPFPSPEARAVQRLSSVAHWDVPVVLPGGVIHLLAFNATTPVFDGPEDLNGRRNHDEIVFWQRLLDGDLPFAAPERPVVVIGNANLDPADGDGRRAAMVGLLADPRLQDPAPVSPGGRAAANAGQVGNAGLDTADWSDPNPGNLRVDYVLPDARLNVLDAGVIWPAPGDPFEATVTTASRHRLVWVDITLP</sequence>
<dbReference type="InterPro" id="IPR036691">
    <property type="entry name" value="Endo/exonu/phosph_ase_sf"/>
</dbReference>
<proteinExistence type="predicted"/>
<comment type="caution">
    <text evidence="2">The sequence shown here is derived from an EMBL/GenBank/DDBJ whole genome shotgun (WGS) entry which is preliminary data.</text>
</comment>
<evidence type="ECO:0000313" key="3">
    <source>
        <dbReference type="Proteomes" id="UP001144205"/>
    </source>
</evidence>
<reference evidence="2" key="1">
    <citation type="journal article" date="2023" name="Int. J. Syst. Evol. Microbiol.">
        <title>Sinisalibacter aestuarii sp. nov., isolated from estuarine sediment of the Arakawa River.</title>
        <authorList>
            <person name="Arafat S.T."/>
            <person name="Hirano S."/>
            <person name="Sato A."/>
            <person name="Takeuchi K."/>
            <person name="Yasuda T."/>
            <person name="Terahara T."/>
            <person name="Hamada M."/>
            <person name="Kobayashi T."/>
        </authorList>
    </citation>
    <scope>NUCLEOTIDE SEQUENCE</scope>
    <source>
        <strain evidence="2">B-399</strain>
    </source>
</reference>
<dbReference type="SUPFAM" id="SSF56219">
    <property type="entry name" value="DNase I-like"/>
    <property type="match status" value="1"/>
</dbReference>
<name>A0ABQ5LPZ0_9RHOB</name>
<dbReference type="EMBL" id="BROH01000001">
    <property type="protein sequence ID" value="GKY86346.1"/>
    <property type="molecule type" value="Genomic_DNA"/>
</dbReference>
<feature type="domain" description="Endonuclease/exonuclease/phosphatase" evidence="1">
    <location>
        <begin position="1"/>
        <end position="299"/>
    </location>
</feature>
<dbReference type="InterPro" id="IPR005135">
    <property type="entry name" value="Endo/exonuclease/phosphatase"/>
</dbReference>
<evidence type="ECO:0000259" key="1">
    <source>
        <dbReference type="Pfam" id="PF03372"/>
    </source>
</evidence>
<dbReference type="Pfam" id="PF03372">
    <property type="entry name" value="Exo_endo_phos"/>
    <property type="match status" value="1"/>
</dbReference>
<protein>
    <recommendedName>
        <fullName evidence="1">Endonuclease/exonuclease/phosphatase domain-containing protein</fullName>
    </recommendedName>
</protein>
<accession>A0ABQ5LPZ0</accession>
<dbReference type="Proteomes" id="UP001144205">
    <property type="component" value="Unassembled WGS sequence"/>
</dbReference>
<organism evidence="2 3">
    <name type="scientific">Sinisalibacter aestuarii</name>
    <dbReference type="NCBI Taxonomy" id="2949426"/>
    <lineage>
        <taxon>Bacteria</taxon>
        <taxon>Pseudomonadati</taxon>
        <taxon>Pseudomonadota</taxon>
        <taxon>Alphaproteobacteria</taxon>
        <taxon>Rhodobacterales</taxon>
        <taxon>Roseobacteraceae</taxon>
        <taxon>Sinisalibacter</taxon>
    </lineage>
</organism>
<evidence type="ECO:0000313" key="2">
    <source>
        <dbReference type="EMBL" id="GKY86346.1"/>
    </source>
</evidence>